<dbReference type="PANTHER" id="PTHR45713">
    <property type="entry name" value="FTP DOMAIN-CONTAINING PROTEIN"/>
    <property type="match status" value="1"/>
</dbReference>
<sequence length="231" mass="26226">MAVLLLWLELIMLSSAYDNLALNKTAFQQHPYRGLSQDLVDANNAVDGLKSNLSVWDGQCTLSDNLQTTATWWVNLTSIVNIHHITIYYMTGDEDWDSLNGYTKWFLGFSLYVSNTTNRTDGILCFKDTTFTKETIPSVFNTTCFVRGQYVIYHNERLPRVVYPDDYSKSAYNDLCEVEVYGCPTSGYYGFNCSSPCSEHCGSHCHIETGFCHDCKPGYRGDRCEQGKTKP</sequence>
<name>A0A8B8BXW9_CRAVI</name>
<organism evidence="2 3">
    <name type="scientific">Crassostrea virginica</name>
    <name type="common">Eastern oyster</name>
    <dbReference type="NCBI Taxonomy" id="6565"/>
    <lineage>
        <taxon>Eukaryota</taxon>
        <taxon>Metazoa</taxon>
        <taxon>Spiralia</taxon>
        <taxon>Lophotrochozoa</taxon>
        <taxon>Mollusca</taxon>
        <taxon>Bivalvia</taxon>
        <taxon>Autobranchia</taxon>
        <taxon>Pteriomorphia</taxon>
        <taxon>Ostreida</taxon>
        <taxon>Ostreoidea</taxon>
        <taxon>Ostreidae</taxon>
        <taxon>Crassostrea</taxon>
    </lineage>
</organism>
<dbReference type="InterPro" id="IPR008979">
    <property type="entry name" value="Galactose-bd-like_sf"/>
</dbReference>
<dbReference type="InterPro" id="IPR002049">
    <property type="entry name" value="LE_dom"/>
</dbReference>
<dbReference type="InterPro" id="IPR051941">
    <property type="entry name" value="BG_Antigen-Binding_Lectin"/>
</dbReference>
<dbReference type="PANTHER" id="PTHR45713:SF6">
    <property type="entry name" value="F5_8 TYPE C DOMAIN-CONTAINING PROTEIN"/>
    <property type="match status" value="1"/>
</dbReference>
<protein>
    <submittedName>
        <fullName evidence="3">Uncharacterized protein LOC111113689</fullName>
    </submittedName>
</protein>
<dbReference type="Gene3D" id="2.60.120.260">
    <property type="entry name" value="Galactose-binding domain-like"/>
    <property type="match status" value="1"/>
</dbReference>
<dbReference type="RefSeq" id="XP_022307686.1">
    <property type="nucleotide sequence ID" value="XM_022451978.1"/>
</dbReference>
<dbReference type="GeneID" id="111113689"/>
<dbReference type="KEGG" id="cvn:111113689"/>
<feature type="signal peptide" evidence="1">
    <location>
        <begin position="1"/>
        <end position="16"/>
    </location>
</feature>
<gene>
    <name evidence="3" type="primary">LOC111113689</name>
</gene>
<dbReference type="Proteomes" id="UP000694844">
    <property type="component" value="Chromosome 9"/>
</dbReference>
<evidence type="ECO:0000256" key="1">
    <source>
        <dbReference type="SAM" id="SignalP"/>
    </source>
</evidence>
<dbReference type="AlphaFoldDB" id="A0A8B8BXW9"/>
<keyword evidence="1" id="KW-0732">Signal</keyword>
<reference evidence="3" key="1">
    <citation type="submission" date="2025-08" db="UniProtKB">
        <authorList>
            <consortium name="RefSeq"/>
        </authorList>
    </citation>
    <scope>IDENTIFICATION</scope>
    <source>
        <tissue evidence="3">Whole sample</tissue>
    </source>
</reference>
<feature type="chain" id="PRO_5034646803" evidence="1">
    <location>
        <begin position="17"/>
        <end position="231"/>
    </location>
</feature>
<proteinExistence type="predicted"/>
<accession>A0A8B8BXW9</accession>
<dbReference type="CDD" id="cd00055">
    <property type="entry name" value="EGF_Lam"/>
    <property type="match status" value="1"/>
</dbReference>
<evidence type="ECO:0000313" key="2">
    <source>
        <dbReference type="Proteomes" id="UP000694844"/>
    </source>
</evidence>
<dbReference type="SUPFAM" id="SSF49785">
    <property type="entry name" value="Galactose-binding domain-like"/>
    <property type="match status" value="1"/>
</dbReference>
<evidence type="ECO:0000313" key="3">
    <source>
        <dbReference type="RefSeq" id="XP_022307686.1"/>
    </source>
</evidence>
<dbReference type="OrthoDB" id="6159059at2759"/>
<keyword evidence="2" id="KW-1185">Reference proteome</keyword>